<keyword evidence="11" id="KW-0963">Cytoplasm</keyword>
<dbReference type="HAMAP" id="MF_00036_B">
    <property type="entry name" value="Ala_tRNA_synth_B"/>
    <property type="match status" value="1"/>
</dbReference>
<dbReference type="GO" id="GO:0005829">
    <property type="term" value="C:cytosol"/>
    <property type="evidence" value="ECO:0007669"/>
    <property type="project" value="TreeGrafter"/>
</dbReference>
<dbReference type="EMBL" id="LO017727">
    <property type="protein sequence ID" value="CRH07663.1"/>
    <property type="molecule type" value="Genomic_DNA"/>
</dbReference>
<evidence type="ECO:0000256" key="4">
    <source>
        <dbReference type="ARBA" id="ARBA00022723"/>
    </source>
</evidence>
<dbReference type="GO" id="GO:0006419">
    <property type="term" value="P:alanyl-tRNA aminoacylation"/>
    <property type="evidence" value="ECO:0007669"/>
    <property type="project" value="UniProtKB-UniRule"/>
</dbReference>
<proteinExistence type="inferred from homology"/>
<evidence type="ECO:0000256" key="1">
    <source>
        <dbReference type="ARBA" id="ARBA00008226"/>
    </source>
</evidence>
<evidence type="ECO:0000256" key="7">
    <source>
        <dbReference type="ARBA" id="ARBA00022840"/>
    </source>
</evidence>
<dbReference type="Pfam" id="PF07973">
    <property type="entry name" value="tRNA_SAD"/>
    <property type="match status" value="1"/>
</dbReference>
<reference evidence="13" key="1">
    <citation type="submission" date="2015-04" db="EMBL/GenBank/DDBJ databases">
        <authorList>
            <person name="Syromyatnikov M.Y."/>
            <person name="Popov V.N."/>
        </authorList>
    </citation>
    <scope>NUCLEOTIDE SEQUENCE</scope>
    <source>
        <strain evidence="13">MO-1</strain>
    </source>
</reference>
<dbReference type="InterPro" id="IPR009000">
    <property type="entry name" value="Transl_B-barrel_sf"/>
</dbReference>
<dbReference type="SUPFAM" id="SSF50447">
    <property type="entry name" value="Translation proteins"/>
    <property type="match status" value="1"/>
</dbReference>
<dbReference type="FunFam" id="3.30.980.10:FF:000004">
    <property type="entry name" value="Alanine--tRNA ligase, cytoplasmic"/>
    <property type="match status" value="1"/>
</dbReference>
<dbReference type="InterPro" id="IPR003156">
    <property type="entry name" value="DHHA1_dom"/>
</dbReference>
<dbReference type="SUPFAM" id="SSF55186">
    <property type="entry name" value="ThrRS/AlaRS common domain"/>
    <property type="match status" value="1"/>
</dbReference>
<dbReference type="Gene3D" id="3.30.54.20">
    <property type="match status" value="1"/>
</dbReference>
<dbReference type="Gene3D" id="3.30.930.10">
    <property type="entry name" value="Bira Bifunctional Protein, Domain 2"/>
    <property type="match status" value="1"/>
</dbReference>
<evidence type="ECO:0000313" key="13">
    <source>
        <dbReference type="EMBL" id="CRH07663.1"/>
    </source>
</evidence>
<dbReference type="Pfam" id="PF02272">
    <property type="entry name" value="DHHA1"/>
    <property type="match status" value="1"/>
</dbReference>
<feature type="domain" description="Alanyl-transfer RNA synthetases family profile" evidence="12">
    <location>
        <begin position="1"/>
        <end position="711"/>
    </location>
</feature>
<comment type="subcellular location">
    <subcellularLocation>
        <location evidence="11">Cytoplasm</location>
    </subcellularLocation>
</comment>
<dbReference type="InterPro" id="IPR012947">
    <property type="entry name" value="tRNA_SAD"/>
</dbReference>
<keyword evidence="9 11" id="KW-0648">Protein biosynthesis</keyword>
<protein>
    <recommendedName>
        <fullName evidence="11">Alanine--tRNA ligase</fullName>
        <ecNumber evidence="11">6.1.1.7</ecNumber>
    </recommendedName>
    <alternativeName>
        <fullName evidence="11">Alanyl-tRNA synthetase</fullName>
        <shortName evidence="11">AlaRS</shortName>
    </alternativeName>
</protein>
<dbReference type="InterPro" id="IPR018164">
    <property type="entry name" value="Ala-tRNA-synth_IIc_N"/>
</dbReference>
<dbReference type="GO" id="GO:0002161">
    <property type="term" value="F:aminoacyl-tRNA deacylase activity"/>
    <property type="evidence" value="ECO:0007669"/>
    <property type="project" value="TreeGrafter"/>
</dbReference>
<keyword evidence="10 11" id="KW-0030">Aminoacyl-tRNA synthetase</keyword>
<name>A0A1S7LML8_MAGMO</name>
<evidence type="ECO:0000256" key="3">
    <source>
        <dbReference type="ARBA" id="ARBA00022598"/>
    </source>
</evidence>
<dbReference type="GO" id="GO:0005524">
    <property type="term" value="F:ATP binding"/>
    <property type="evidence" value="ECO:0007669"/>
    <property type="project" value="UniProtKB-UniRule"/>
</dbReference>
<dbReference type="InterPro" id="IPR018162">
    <property type="entry name" value="Ala-tRNA-ligase_IIc_anticod-bd"/>
</dbReference>
<keyword evidence="4 11" id="KW-0479">Metal-binding</keyword>
<keyword evidence="7 11" id="KW-0067">ATP-binding</keyword>
<dbReference type="Gene3D" id="2.40.30.130">
    <property type="match status" value="1"/>
</dbReference>
<dbReference type="PROSITE" id="PS50860">
    <property type="entry name" value="AA_TRNA_LIGASE_II_ALA"/>
    <property type="match status" value="1"/>
</dbReference>
<dbReference type="InterPro" id="IPR018165">
    <property type="entry name" value="Ala-tRNA-synth_IIc_core"/>
</dbReference>
<dbReference type="InterPro" id="IPR050058">
    <property type="entry name" value="Ala-tRNA_ligase"/>
</dbReference>
<dbReference type="Pfam" id="PF01411">
    <property type="entry name" value="tRNA-synt_2c"/>
    <property type="match status" value="1"/>
</dbReference>
<feature type="binding site" evidence="11">
    <location>
        <position position="668"/>
    </location>
    <ligand>
        <name>Zn(2+)</name>
        <dbReference type="ChEBI" id="CHEBI:29105"/>
    </ligand>
</feature>
<dbReference type="Gene3D" id="6.10.250.550">
    <property type="match status" value="1"/>
</dbReference>
<feature type="binding site" evidence="11">
    <location>
        <position position="571"/>
    </location>
    <ligand>
        <name>Zn(2+)</name>
        <dbReference type="ChEBI" id="CHEBI:29105"/>
    </ligand>
</feature>
<dbReference type="FunFam" id="3.30.930.10:FF:000004">
    <property type="entry name" value="Alanine--tRNA ligase"/>
    <property type="match status" value="1"/>
</dbReference>
<dbReference type="InterPro" id="IPR018163">
    <property type="entry name" value="Thr/Ala-tRNA-synth_IIc_edit"/>
</dbReference>
<dbReference type="NCBIfam" id="TIGR00344">
    <property type="entry name" value="alaS"/>
    <property type="match status" value="1"/>
</dbReference>
<dbReference type="Gene3D" id="3.10.310.40">
    <property type="match status" value="1"/>
</dbReference>
<organism evidence="13">
    <name type="scientific">Magnetococcus massalia (strain MO-1)</name>
    <dbReference type="NCBI Taxonomy" id="451514"/>
    <lineage>
        <taxon>Bacteria</taxon>
        <taxon>Pseudomonadati</taxon>
        <taxon>Pseudomonadota</taxon>
        <taxon>Magnetococcia</taxon>
        <taxon>Magnetococcales</taxon>
        <taxon>Magnetococcaceae</taxon>
        <taxon>Magnetococcus</taxon>
    </lineage>
</organism>
<dbReference type="AlphaFoldDB" id="A0A1S7LML8"/>
<evidence type="ECO:0000256" key="5">
    <source>
        <dbReference type="ARBA" id="ARBA00022741"/>
    </source>
</evidence>
<dbReference type="FunFam" id="3.30.54.20:FF:000001">
    <property type="entry name" value="Alanine--tRNA ligase"/>
    <property type="match status" value="1"/>
</dbReference>
<keyword evidence="3 11" id="KW-0436">Ligase</keyword>
<evidence type="ECO:0000256" key="10">
    <source>
        <dbReference type="ARBA" id="ARBA00023146"/>
    </source>
</evidence>
<dbReference type="CDD" id="cd00673">
    <property type="entry name" value="AlaRS_core"/>
    <property type="match status" value="1"/>
</dbReference>
<evidence type="ECO:0000256" key="6">
    <source>
        <dbReference type="ARBA" id="ARBA00022833"/>
    </source>
</evidence>
<dbReference type="SUPFAM" id="SSF55681">
    <property type="entry name" value="Class II aaRS and biotin synthetases"/>
    <property type="match status" value="1"/>
</dbReference>
<keyword evidence="2 11" id="KW-0820">tRNA-binding</keyword>
<dbReference type="FunFam" id="3.10.310.40:FF:000001">
    <property type="entry name" value="Alanine--tRNA ligase"/>
    <property type="match status" value="1"/>
</dbReference>
<comment type="catalytic activity">
    <reaction evidence="11">
        <text>tRNA(Ala) + L-alanine + ATP = L-alanyl-tRNA(Ala) + AMP + diphosphate</text>
        <dbReference type="Rhea" id="RHEA:12540"/>
        <dbReference type="Rhea" id="RHEA-COMP:9657"/>
        <dbReference type="Rhea" id="RHEA-COMP:9923"/>
        <dbReference type="ChEBI" id="CHEBI:30616"/>
        <dbReference type="ChEBI" id="CHEBI:33019"/>
        <dbReference type="ChEBI" id="CHEBI:57972"/>
        <dbReference type="ChEBI" id="CHEBI:78442"/>
        <dbReference type="ChEBI" id="CHEBI:78497"/>
        <dbReference type="ChEBI" id="CHEBI:456215"/>
        <dbReference type="EC" id="6.1.1.7"/>
    </reaction>
</comment>
<keyword evidence="8 11" id="KW-0694">RNA-binding</keyword>
<dbReference type="GO" id="GO:0045892">
    <property type="term" value="P:negative regulation of DNA-templated transcription"/>
    <property type="evidence" value="ECO:0007669"/>
    <property type="project" value="TreeGrafter"/>
</dbReference>
<dbReference type="GO" id="GO:0004813">
    <property type="term" value="F:alanine-tRNA ligase activity"/>
    <property type="evidence" value="ECO:0007669"/>
    <property type="project" value="UniProtKB-UniRule"/>
</dbReference>
<dbReference type="PANTHER" id="PTHR11777">
    <property type="entry name" value="ALANYL-TRNA SYNTHETASE"/>
    <property type="match status" value="1"/>
</dbReference>
<evidence type="ECO:0000256" key="9">
    <source>
        <dbReference type="ARBA" id="ARBA00022917"/>
    </source>
</evidence>
<sequence length="879" mass="95385">MTGNEIRQRFIEYFQRHGHTPEASSALIPSNDPTLLFTNAGMVQFKSVFLGDESRDYTRAVTSQKCVRAGGKHNDLENVGRTARHHTFFEMLGNFSFGDYFKKEAIPFAWEFVTKELKLPTDRLLVTVYSEDDEAFDIWTKDLGLPEEKVIRIPTTDNFWSMGDTGPCGPCSEIFYDYGPTIAGGPPGSPDEDGDRFVEIWNLVFMQYDRDAEGNLNPLPKPSIDTGAGLERLASVLQGKTNNYDTDLFQPLIQAAGNIAGVMYAQAGEEQKVSLRVIADHIRASCFLIADGVLPSNEGRGYVLRRIMRRGMRHGRLLGLEQPFMHKLVDTLTLIMGESYPELANQRATIAMVIETEEKRFAATLGTGLKHLEEAVGSLNAGDVLDGQTVFTLYDTYGFPIDLTADILRDRSIRVDQAGFEACMAEQKKRARAAWAGSGDENAGALYHPILERVGPTEFLGYVNDSASGSIVAMVKDGAACEKLSEGDEGAILCNQTPFYGESGGQVGDQGVIELPGGARFEVRDSQKPLPELIAHHGVMVKGAAAVGDHAELQVDSARRQSIRLHHSATHLLHHALREVLGEHVKQAGSHVNDERMRLDFSHFQGLTEEELQAVEDRVNQGIWSNASQETAVMTPQEAMDAGAMALFGEKYGDEVRVVRIGDSMELCGGTHIQRSGDMGIFRIVSEAAVAAGVRRVEGVCGPVASALFRTEQAALKEASGLLKAQPSALVENITRMMVRQKELEKQLEKLQAAQAGDQVDTLISQAQEVAGIKLLAAQVEGVESKALRDMMDQMRDKLGSGVILLALADGPKVTLVTGVTKDLAGKVVKAGDLMKFAAPMVGGKGGGRPDMAQGGGSDPAGIPAMLEAVPGWLQEQVG</sequence>
<comment type="similarity">
    <text evidence="1 11">Belongs to the class-II aminoacyl-tRNA synthetase family.</text>
</comment>
<dbReference type="SMART" id="SM00863">
    <property type="entry name" value="tRNA_SAD"/>
    <property type="match status" value="1"/>
</dbReference>
<comment type="function">
    <text evidence="11">Catalyzes the attachment of alanine to tRNA(Ala) in a two-step reaction: alanine is first activated by ATP to form Ala-AMP and then transferred to the acceptor end of tRNA(Ala). Also edits incorrectly charged Ser-tRNA(Ala) and Gly-tRNA(Ala) via its editing domain.</text>
</comment>
<keyword evidence="5 11" id="KW-0547">Nucleotide-binding</keyword>
<accession>A0A1S7LML8</accession>
<dbReference type="PANTHER" id="PTHR11777:SF9">
    <property type="entry name" value="ALANINE--TRNA LIGASE, CYTOPLASMIC"/>
    <property type="match status" value="1"/>
</dbReference>
<evidence type="ECO:0000256" key="8">
    <source>
        <dbReference type="ARBA" id="ARBA00022884"/>
    </source>
</evidence>
<comment type="cofactor">
    <cofactor evidence="11">
        <name>Zn(2+)</name>
        <dbReference type="ChEBI" id="CHEBI:29105"/>
    </cofactor>
    <text evidence="11">Binds 1 zinc ion per subunit.</text>
</comment>
<evidence type="ECO:0000259" key="12">
    <source>
        <dbReference type="PROSITE" id="PS50860"/>
    </source>
</evidence>
<dbReference type="GO" id="GO:0008270">
    <property type="term" value="F:zinc ion binding"/>
    <property type="evidence" value="ECO:0007669"/>
    <property type="project" value="UniProtKB-UniRule"/>
</dbReference>
<comment type="domain">
    <text evidence="11">Consists of three domains; the N-terminal catalytic domain, the editing domain and the C-terminal C-Ala domain. The editing domain removes incorrectly charged amino acids, while the C-Ala domain, along with tRNA(Ala), serves as a bridge to cooperatively bring together the editing and aminoacylation centers thus stimulating deacylation of misacylated tRNAs.</text>
</comment>
<gene>
    <name evidence="11 13" type="primary">alaS</name>
    <name evidence="13" type="ORF">MAGMO_3527</name>
</gene>
<dbReference type="Gene3D" id="3.30.980.10">
    <property type="entry name" value="Threonyl-trna Synthetase, Chain A, domain 2"/>
    <property type="match status" value="1"/>
</dbReference>
<dbReference type="SUPFAM" id="SSF101353">
    <property type="entry name" value="Putative anticodon-binding domain of alanyl-tRNA synthetase (AlaRS)"/>
    <property type="match status" value="1"/>
</dbReference>
<dbReference type="InterPro" id="IPR045864">
    <property type="entry name" value="aa-tRNA-synth_II/BPL/LPL"/>
</dbReference>
<dbReference type="EC" id="6.1.1.7" evidence="11"/>
<feature type="binding site" evidence="11">
    <location>
        <position position="567"/>
    </location>
    <ligand>
        <name>Zn(2+)</name>
        <dbReference type="ChEBI" id="CHEBI:29105"/>
    </ligand>
</feature>
<dbReference type="InterPro" id="IPR002318">
    <property type="entry name" value="Ala-tRNA-lgiase_IIc"/>
</dbReference>
<evidence type="ECO:0000256" key="2">
    <source>
        <dbReference type="ARBA" id="ARBA00022555"/>
    </source>
</evidence>
<dbReference type="GO" id="GO:0000049">
    <property type="term" value="F:tRNA binding"/>
    <property type="evidence" value="ECO:0007669"/>
    <property type="project" value="UniProtKB-KW"/>
</dbReference>
<keyword evidence="6 11" id="KW-0862">Zinc</keyword>
<dbReference type="InterPro" id="IPR023033">
    <property type="entry name" value="Ala_tRNA_ligase_euk/bac"/>
</dbReference>
<evidence type="ECO:0000256" key="11">
    <source>
        <dbReference type="HAMAP-Rule" id="MF_00036"/>
    </source>
</evidence>
<dbReference type="PRINTS" id="PR00980">
    <property type="entry name" value="TRNASYNTHALA"/>
</dbReference>
<feature type="binding site" evidence="11">
    <location>
        <position position="672"/>
    </location>
    <ligand>
        <name>Zn(2+)</name>
        <dbReference type="ChEBI" id="CHEBI:29105"/>
    </ligand>
</feature>